<organism evidence="5">
    <name type="scientific">marine metagenome</name>
    <dbReference type="NCBI Taxonomy" id="408172"/>
    <lineage>
        <taxon>unclassified sequences</taxon>
        <taxon>metagenomes</taxon>
        <taxon>ecological metagenomes</taxon>
    </lineage>
</organism>
<dbReference type="InterPro" id="IPR015422">
    <property type="entry name" value="PyrdxlP-dep_Trfase_small"/>
</dbReference>
<dbReference type="InterPro" id="IPR015424">
    <property type="entry name" value="PyrdxlP-dep_Trfase"/>
</dbReference>
<feature type="non-terminal residue" evidence="5">
    <location>
        <position position="309"/>
    </location>
</feature>
<keyword evidence="4" id="KW-0663">Pyridoxal phosphate</keyword>
<dbReference type="AlphaFoldDB" id="A0A381XWM2"/>
<proteinExistence type="inferred from homology"/>
<dbReference type="Gene3D" id="3.40.640.10">
    <property type="entry name" value="Type I PLP-dependent aspartate aminotransferase-like (Major domain)"/>
    <property type="match status" value="1"/>
</dbReference>
<evidence type="ECO:0008006" key="6">
    <source>
        <dbReference type="Google" id="ProtNLM"/>
    </source>
</evidence>
<dbReference type="GO" id="GO:0008483">
    <property type="term" value="F:transaminase activity"/>
    <property type="evidence" value="ECO:0007669"/>
    <property type="project" value="UniProtKB-KW"/>
</dbReference>
<dbReference type="CDD" id="cd00610">
    <property type="entry name" value="OAT_like"/>
    <property type="match status" value="1"/>
</dbReference>
<reference evidence="5" key="1">
    <citation type="submission" date="2018-05" db="EMBL/GenBank/DDBJ databases">
        <authorList>
            <person name="Lanie J.A."/>
            <person name="Ng W.-L."/>
            <person name="Kazmierczak K.M."/>
            <person name="Andrzejewski T.M."/>
            <person name="Davidsen T.M."/>
            <person name="Wayne K.J."/>
            <person name="Tettelin H."/>
            <person name="Glass J.I."/>
            <person name="Rusch D."/>
            <person name="Podicherti R."/>
            <person name="Tsui H.-C.T."/>
            <person name="Winkler M.E."/>
        </authorList>
    </citation>
    <scope>NUCLEOTIDE SEQUENCE</scope>
</reference>
<accession>A0A381XWM2</accession>
<gene>
    <name evidence="5" type="ORF">METZ01_LOCUS121675</name>
</gene>
<dbReference type="PANTHER" id="PTHR43094">
    <property type="entry name" value="AMINOTRANSFERASE"/>
    <property type="match status" value="1"/>
</dbReference>
<evidence type="ECO:0000256" key="4">
    <source>
        <dbReference type="ARBA" id="ARBA00022898"/>
    </source>
</evidence>
<evidence type="ECO:0000313" key="5">
    <source>
        <dbReference type="EMBL" id="SVA68821.1"/>
    </source>
</evidence>
<dbReference type="Pfam" id="PF00202">
    <property type="entry name" value="Aminotran_3"/>
    <property type="match status" value="1"/>
</dbReference>
<dbReference type="InterPro" id="IPR015421">
    <property type="entry name" value="PyrdxlP-dep_Trfase_major"/>
</dbReference>
<dbReference type="FunFam" id="3.40.640.10:FF:000014">
    <property type="entry name" value="Adenosylmethionine-8-amino-7-oxononanoate aminotransferase, probable"/>
    <property type="match status" value="1"/>
</dbReference>
<comment type="similarity">
    <text evidence="1">Belongs to the class-III pyridoxal-phosphate-dependent aminotransferase family.</text>
</comment>
<keyword evidence="3" id="KW-0808">Transferase</keyword>
<protein>
    <recommendedName>
        <fullName evidence="6">Aspartate aminotransferase family protein</fullName>
    </recommendedName>
</protein>
<dbReference type="Gene3D" id="3.90.1150.10">
    <property type="entry name" value="Aspartate Aminotransferase, domain 1"/>
    <property type="match status" value="1"/>
</dbReference>
<dbReference type="PANTHER" id="PTHR43094:SF1">
    <property type="entry name" value="AMINOTRANSFERASE CLASS-III"/>
    <property type="match status" value="1"/>
</dbReference>
<dbReference type="GO" id="GO:0005829">
    <property type="term" value="C:cytosol"/>
    <property type="evidence" value="ECO:0007669"/>
    <property type="project" value="TreeGrafter"/>
</dbReference>
<name>A0A381XWM2_9ZZZZ</name>
<evidence type="ECO:0000256" key="3">
    <source>
        <dbReference type="ARBA" id="ARBA00022679"/>
    </source>
</evidence>
<keyword evidence="2" id="KW-0032">Aminotransferase</keyword>
<sequence>MKSQITPGFDLPAIRRMDTHVVHPWESFDQPNPSRTIIGSGKGVYVYDGQGNRLLDGPSGMWCVNVGHGRPEIAEAISRQALELSYISPWSHPTAPAARLAERLAAVSPGDLDHVFFTTGGSTAVDSALRFCMFYNNVQGRPEKKHIISRQDAYHGSTHLAAAASGKSRDKNWLDTALDQVHFVSSPNPYRRPENMAEAAFCQKLVDELEAKILEIGPERVAAFIAEPVLASGGVIVPPEGYHAACQELCRRYDVITISDEVVTGFGRLGHWFASESEFGIVPDIITCAKGITSGYVPLGAVLISDRLV</sequence>
<dbReference type="GO" id="GO:0030170">
    <property type="term" value="F:pyridoxal phosphate binding"/>
    <property type="evidence" value="ECO:0007669"/>
    <property type="project" value="InterPro"/>
</dbReference>
<dbReference type="InterPro" id="IPR005814">
    <property type="entry name" value="Aminotrans_3"/>
</dbReference>
<dbReference type="SUPFAM" id="SSF53383">
    <property type="entry name" value="PLP-dependent transferases"/>
    <property type="match status" value="1"/>
</dbReference>
<evidence type="ECO:0000256" key="2">
    <source>
        <dbReference type="ARBA" id="ARBA00022576"/>
    </source>
</evidence>
<dbReference type="EMBL" id="UINC01016548">
    <property type="protein sequence ID" value="SVA68821.1"/>
    <property type="molecule type" value="Genomic_DNA"/>
</dbReference>
<evidence type="ECO:0000256" key="1">
    <source>
        <dbReference type="ARBA" id="ARBA00008954"/>
    </source>
</evidence>